<feature type="domain" description="Methyltransferase small" evidence="18">
    <location>
        <begin position="27"/>
        <end position="125"/>
    </location>
</feature>
<evidence type="ECO:0000256" key="11">
    <source>
        <dbReference type="ARBA" id="ARBA00075330"/>
    </source>
</evidence>
<evidence type="ECO:0000256" key="4">
    <source>
        <dbReference type="ARBA" id="ARBA00022679"/>
    </source>
</evidence>
<dbReference type="Gene3D" id="2.70.170.10">
    <property type="entry name" value="Neurotransmitter-gated ion-channel ligand-binding domain"/>
    <property type="match status" value="1"/>
</dbReference>
<dbReference type="GO" id="GO:0035657">
    <property type="term" value="C:eRF1 methyltransferase complex"/>
    <property type="evidence" value="ECO:0007669"/>
    <property type="project" value="TreeGrafter"/>
</dbReference>
<proteinExistence type="inferred from homology"/>
<comment type="function">
    <text evidence="9">Methyltransferase that can methylate proteins and, to a lower extent, arsenic. Catalytic subunit of a heterodimer with TRMT112, which monomethylates 'Lys-12' of histone H4 (H4K12me1), a modification present at the promoters of numerous genes encoding cell cycle regulators. Catalytic subunit of a heterodimer with TRMT112, which catalyzes N5-methylation of Glu residue of proteins with a Gly-Gln-Xaa-Xaa-Xaa-Arg motif. Methylates ETF1 on 'Gln-185'; ETF1 needs to be complexed to ERF3 in its GTP-bound form to be efficiently methylated. May also play a role in the modulation of arsenic-induced toxicity by mediating the conversion of monomethylarsonous acid (3+) into the less toxic dimethylarsonic acid. It however only plays a limited role in arsenic metabolism compared with AS3MT.</text>
</comment>
<dbReference type="PANTHER" id="PTHR45875">
    <property type="entry name" value="METHYLTRANSFERASE N6AMT1"/>
    <property type="match status" value="1"/>
</dbReference>
<dbReference type="InterPro" id="IPR002052">
    <property type="entry name" value="DNA_methylase_N6_adenine_CS"/>
</dbReference>
<dbReference type="GO" id="GO:0005634">
    <property type="term" value="C:nucleus"/>
    <property type="evidence" value="ECO:0007669"/>
    <property type="project" value="UniProtKB-SubCell"/>
</dbReference>
<sequence length="302" mass="33388">MSLATPQYRLTPEEEESVYDPAEDTFLLLDALEKDAQVIRAARPMVVLEIGCGSGVVSTFAANMLDAPCCSLATDLNVLAAQCARRTADLNHASLDTVVGDLAAPLQDRLFGKVDLLLFNPPYVPTSTEEIAGCKEVGRAWAGGINGREVLDRFLPTVPKLLSENGLFYLVALDKNGIDQLLKDNETCCFWCKPSSDSVSRERKILSARANHFDVYKAITTDYDKNVLPVRNISGPMVVSVELTYFYILSMDQLQETITFHTDLGMSWKDENMGWKESKFGGTSKVVIPSSLLWKPDIYVMS</sequence>
<dbReference type="Proteomes" id="UP000887566">
    <property type="component" value="Unplaced"/>
</dbReference>
<dbReference type="Gene3D" id="3.40.50.150">
    <property type="entry name" value="Vaccinia Virus protein VP39"/>
    <property type="match status" value="1"/>
</dbReference>
<dbReference type="Pfam" id="PF02931">
    <property type="entry name" value="Neur_chan_LBD"/>
    <property type="match status" value="1"/>
</dbReference>
<keyword evidence="19" id="KW-1185">Reference proteome</keyword>
<comment type="similarity">
    <text evidence="2">Belongs to the eukaryotic/archaeal PrmC-related family.</text>
</comment>
<evidence type="ECO:0000256" key="8">
    <source>
        <dbReference type="ARBA" id="ARBA00050903"/>
    </source>
</evidence>
<dbReference type="GO" id="GO:0005230">
    <property type="term" value="F:extracellular ligand-gated monoatomic ion channel activity"/>
    <property type="evidence" value="ECO:0007669"/>
    <property type="project" value="InterPro"/>
</dbReference>
<dbReference type="InterPro" id="IPR036734">
    <property type="entry name" value="Neur_chan_lig-bd_sf"/>
</dbReference>
<comment type="subcellular location">
    <subcellularLocation>
        <location evidence="1">Nucleus</location>
    </subcellularLocation>
</comment>
<evidence type="ECO:0000256" key="15">
    <source>
        <dbReference type="ARBA" id="ARBA00093624"/>
    </source>
</evidence>
<dbReference type="WBParaSite" id="PSAMB.scaffold6736size8880.g29011.t1">
    <property type="protein sequence ID" value="PSAMB.scaffold6736size8880.g29011.t1"/>
    <property type="gene ID" value="PSAMB.scaffold6736size8880.g29011"/>
</dbReference>
<comment type="subunit">
    <text evidence="10">Heterodimer; heterodimerization with TRMT112 is required for S-adenosyl-L-methionine-binding.</text>
</comment>
<accession>A0A914X6M3</accession>
<keyword evidence="6" id="KW-0539">Nucleus</keyword>
<evidence type="ECO:0000256" key="1">
    <source>
        <dbReference type="ARBA" id="ARBA00004123"/>
    </source>
</evidence>
<dbReference type="PROSITE" id="PS00092">
    <property type="entry name" value="N6_MTASE"/>
    <property type="match status" value="1"/>
</dbReference>
<keyword evidence="5" id="KW-0949">S-adenosyl-L-methionine</keyword>
<dbReference type="InterPro" id="IPR052190">
    <property type="entry name" value="Euk-Arch_PrmC-MTase"/>
</dbReference>
<dbReference type="SUPFAM" id="SSF63712">
    <property type="entry name" value="Nicotinic receptor ligand binding domain-like"/>
    <property type="match status" value="1"/>
</dbReference>
<dbReference type="GO" id="GO:0003676">
    <property type="term" value="F:nucleic acid binding"/>
    <property type="evidence" value="ECO:0007669"/>
    <property type="project" value="InterPro"/>
</dbReference>
<evidence type="ECO:0000256" key="5">
    <source>
        <dbReference type="ARBA" id="ARBA00022691"/>
    </source>
</evidence>
<organism evidence="19 20">
    <name type="scientific">Plectus sambesii</name>
    <dbReference type="NCBI Taxonomy" id="2011161"/>
    <lineage>
        <taxon>Eukaryota</taxon>
        <taxon>Metazoa</taxon>
        <taxon>Ecdysozoa</taxon>
        <taxon>Nematoda</taxon>
        <taxon>Chromadorea</taxon>
        <taxon>Plectida</taxon>
        <taxon>Plectina</taxon>
        <taxon>Plectoidea</taxon>
        <taxon>Plectidae</taxon>
        <taxon>Plectus</taxon>
    </lineage>
</organism>
<dbReference type="GO" id="GO:0016020">
    <property type="term" value="C:membrane"/>
    <property type="evidence" value="ECO:0007669"/>
    <property type="project" value="InterPro"/>
</dbReference>
<evidence type="ECO:0000256" key="10">
    <source>
        <dbReference type="ARBA" id="ARBA00062344"/>
    </source>
</evidence>
<keyword evidence="3" id="KW-0489">Methyltransferase</keyword>
<keyword evidence="4" id="KW-0808">Transferase</keyword>
<name>A0A914X6M3_9BILA</name>
<feature type="domain" description="Neurotransmitter-gated ion-channel ligand-binding" evidence="17">
    <location>
        <begin position="215"/>
        <end position="300"/>
    </location>
</feature>
<dbReference type="InterPro" id="IPR007848">
    <property type="entry name" value="Small_mtfrase_dom"/>
</dbReference>
<dbReference type="InterPro" id="IPR006202">
    <property type="entry name" value="Neur_chan_lig-bd"/>
</dbReference>
<evidence type="ECO:0000256" key="6">
    <source>
        <dbReference type="ARBA" id="ARBA00023242"/>
    </source>
</evidence>
<dbReference type="PANTHER" id="PTHR45875:SF1">
    <property type="entry name" value="METHYLTRANSFERASE N6AMT1"/>
    <property type="match status" value="1"/>
</dbReference>
<evidence type="ECO:0000259" key="17">
    <source>
        <dbReference type="Pfam" id="PF02931"/>
    </source>
</evidence>
<reference evidence="20" key="1">
    <citation type="submission" date="2022-11" db="UniProtKB">
        <authorList>
            <consortium name="WormBaseParasite"/>
        </authorList>
    </citation>
    <scope>IDENTIFICATION</scope>
</reference>
<dbReference type="NCBIfam" id="TIGR00537">
    <property type="entry name" value="hemK_rel_arch"/>
    <property type="match status" value="1"/>
</dbReference>
<dbReference type="SUPFAM" id="SSF53335">
    <property type="entry name" value="S-adenosyl-L-methionine-dependent methyltransferases"/>
    <property type="match status" value="1"/>
</dbReference>
<evidence type="ECO:0000256" key="3">
    <source>
        <dbReference type="ARBA" id="ARBA00022603"/>
    </source>
</evidence>
<dbReference type="FunFam" id="3.40.50.150:FF:000077">
    <property type="entry name" value="HemK methyltransferase family member 2"/>
    <property type="match status" value="1"/>
</dbReference>
<evidence type="ECO:0000313" key="20">
    <source>
        <dbReference type="WBParaSite" id="PSAMB.scaffold6736size8880.g29011.t1"/>
    </source>
</evidence>
<protein>
    <recommendedName>
        <fullName evidence="15">Methyltransferase HEMK2</fullName>
    </recommendedName>
    <alternativeName>
        <fullName evidence="14">HemK methyltransferase family member 2</fullName>
    </alternativeName>
    <alternativeName>
        <fullName evidence="12">Lysine N-methyltransferase 9</fullName>
    </alternativeName>
    <alternativeName>
        <fullName evidence="11">Methylarsonite methyltransferase N6AMT1</fullName>
    </alternativeName>
    <alternativeName>
        <fullName evidence="16">Methyltransferase N6AMT1</fullName>
    </alternativeName>
    <alternativeName>
        <fullName evidence="13">Protein N(5)-glutamine methyltransferase</fullName>
    </alternativeName>
</protein>
<dbReference type="AlphaFoldDB" id="A0A914X6M3"/>
<evidence type="ECO:0000259" key="18">
    <source>
        <dbReference type="Pfam" id="PF05175"/>
    </source>
</evidence>
<dbReference type="Pfam" id="PF05175">
    <property type="entry name" value="MTS"/>
    <property type="match status" value="1"/>
</dbReference>
<evidence type="ECO:0000256" key="12">
    <source>
        <dbReference type="ARBA" id="ARBA00076540"/>
    </source>
</evidence>
<dbReference type="CDD" id="cd02440">
    <property type="entry name" value="AdoMet_MTases"/>
    <property type="match status" value="1"/>
</dbReference>
<dbReference type="InterPro" id="IPR029063">
    <property type="entry name" value="SAM-dependent_MTases_sf"/>
</dbReference>
<dbReference type="InterPro" id="IPR004557">
    <property type="entry name" value="PrmC-related"/>
</dbReference>
<evidence type="ECO:0000256" key="9">
    <source>
        <dbReference type="ARBA" id="ARBA00053180"/>
    </source>
</evidence>
<dbReference type="GO" id="GO:0036009">
    <property type="term" value="F:protein-glutamine N-methyltransferase activity"/>
    <property type="evidence" value="ECO:0007669"/>
    <property type="project" value="UniProtKB-ARBA"/>
</dbReference>
<evidence type="ECO:0000256" key="7">
    <source>
        <dbReference type="ARBA" id="ARBA00048619"/>
    </source>
</evidence>
<evidence type="ECO:0000313" key="19">
    <source>
        <dbReference type="Proteomes" id="UP000887566"/>
    </source>
</evidence>
<dbReference type="GO" id="GO:0032259">
    <property type="term" value="P:methylation"/>
    <property type="evidence" value="ECO:0007669"/>
    <property type="project" value="UniProtKB-KW"/>
</dbReference>
<comment type="catalytic activity">
    <reaction evidence="8">
        <text>methylarsonous acid + S-adenosyl-L-methionine = dimethylarsinate + S-adenosyl-L-homocysteine + 2 H(+)</text>
        <dbReference type="Rhea" id="RHEA:11684"/>
        <dbReference type="ChEBI" id="CHEBI:15378"/>
        <dbReference type="ChEBI" id="CHEBI:16223"/>
        <dbReference type="ChEBI" id="CHEBI:17826"/>
        <dbReference type="ChEBI" id="CHEBI:57856"/>
        <dbReference type="ChEBI" id="CHEBI:59789"/>
    </reaction>
</comment>
<evidence type="ECO:0000256" key="14">
    <source>
        <dbReference type="ARBA" id="ARBA00083337"/>
    </source>
</evidence>
<comment type="catalytic activity">
    <reaction evidence="7">
        <text>L-lysyl-[histone] + S-adenosyl-L-methionine = N(6)-methyl-L-lysyl-[histone] + S-adenosyl-L-homocysteine + H(+)</text>
        <dbReference type="Rhea" id="RHEA:10024"/>
        <dbReference type="Rhea" id="RHEA-COMP:9845"/>
        <dbReference type="Rhea" id="RHEA-COMP:9846"/>
        <dbReference type="ChEBI" id="CHEBI:15378"/>
        <dbReference type="ChEBI" id="CHEBI:29969"/>
        <dbReference type="ChEBI" id="CHEBI:57856"/>
        <dbReference type="ChEBI" id="CHEBI:59789"/>
        <dbReference type="ChEBI" id="CHEBI:61929"/>
    </reaction>
    <physiologicalReaction direction="left-to-right" evidence="7">
        <dbReference type="Rhea" id="RHEA:10025"/>
    </physiologicalReaction>
</comment>
<evidence type="ECO:0000256" key="13">
    <source>
        <dbReference type="ARBA" id="ARBA00080992"/>
    </source>
</evidence>
<evidence type="ECO:0000256" key="2">
    <source>
        <dbReference type="ARBA" id="ARBA00006149"/>
    </source>
</evidence>
<evidence type="ECO:0000256" key="16">
    <source>
        <dbReference type="ARBA" id="ARBA00093667"/>
    </source>
</evidence>